<name>A0AAD9W0H8_PHOAM</name>
<dbReference type="EMBL" id="JAUJFL010000005">
    <property type="protein sequence ID" value="KAK2602945.1"/>
    <property type="molecule type" value="Genomic_DNA"/>
</dbReference>
<dbReference type="SUPFAM" id="SSF53933">
    <property type="entry name" value="Microbial ribonucleases"/>
    <property type="match status" value="1"/>
</dbReference>
<dbReference type="Proteomes" id="UP001265746">
    <property type="component" value="Unassembled WGS sequence"/>
</dbReference>
<evidence type="ECO:0000313" key="4">
    <source>
        <dbReference type="EMBL" id="KAK2602945.1"/>
    </source>
</evidence>
<evidence type="ECO:0000256" key="2">
    <source>
        <dbReference type="ARBA" id="ARBA00022801"/>
    </source>
</evidence>
<feature type="region of interest" description="Disordered" evidence="3">
    <location>
        <begin position="160"/>
        <end position="180"/>
    </location>
</feature>
<dbReference type="GO" id="GO:0004521">
    <property type="term" value="F:RNA endonuclease activity"/>
    <property type="evidence" value="ECO:0007669"/>
    <property type="project" value="InterPro"/>
</dbReference>
<organism evidence="4 5">
    <name type="scientific">Phomopsis amygdali</name>
    <name type="common">Fusicoccum amygdali</name>
    <dbReference type="NCBI Taxonomy" id="1214568"/>
    <lineage>
        <taxon>Eukaryota</taxon>
        <taxon>Fungi</taxon>
        <taxon>Dikarya</taxon>
        <taxon>Ascomycota</taxon>
        <taxon>Pezizomycotina</taxon>
        <taxon>Sordariomycetes</taxon>
        <taxon>Sordariomycetidae</taxon>
        <taxon>Diaporthales</taxon>
        <taxon>Diaporthaceae</taxon>
        <taxon>Diaporthe</taxon>
    </lineage>
</organism>
<keyword evidence="1" id="KW-0540">Nuclease</keyword>
<gene>
    <name evidence="4" type="ORF">N8I77_009439</name>
</gene>
<feature type="compositionally biased region" description="Polar residues" evidence="3">
    <location>
        <begin position="42"/>
        <end position="52"/>
    </location>
</feature>
<dbReference type="InterPro" id="IPR016191">
    <property type="entry name" value="Ribonuclease/ribotoxin"/>
</dbReference>
<accession>A0AAD9W0H8</accession>
<sequence>MAPPKKTAQQKPSPNPHRGNEGNNSAPNDQADIDFNMPSRFFSASTNTSGQKQYYRAETKYVQNPANNRIGERSIQDQLRNSPGPRDTGKSGYPHKFTNKYGAIPQLVRSQSNSSSTTSLFEYPIFADGRTYNYQSKKPKDDPGHIRGITNQNKRFKGVIAHDGEDGNPKRGSMHWVMKE</sequence>
<evidence type="ECO:0000256" key="1">
    <source>
        <dbReference type="ARBA" id="ARBA00022722"/>
    </source>
</evidence>
<keyword evidence="2" id="KW-0378">Hydrolase</keyword>
<dbReference type="AlphaFoldDB" id="A0AAD9W0H8"/>
<evidence type="ECO:0000313" key="5">
    <source>
        <dbReference type="Proteomes" id="UP001265746"/>
    </source>
</evidence>
<comment type="caution">
    <text evidence="4">The sequence shown here is derived from an EMBL/GenBank/DDBJ whole genome shotgun (WGS) entry which is preliminary data.</text>
</comment>
<feature type="region of interest" description="Disordered" evidence="3">
    <location>
        <begin position="1"/>
        <end position="98"/>
    </location>
</feature>
<dbReference type="InterPro" id="IPR000026">
    <property type="entry name" value="N1-like"/>
</dbReference>
<feature type="compositionally biased region" description="Basic and acidic residues" evidence="3">
    <location>
        <begin position="160"/>
        <end position="169"/>
    </location>
</feature>
<keyword evidence="5" id="KW-1185">Reference proteome</keyword>
<reference evidence="4" key="1">
    <citation type="submission" date="2023-06" db="EMBL/GenBank/DDBJ databases">
        <authorList>
            <person name="Noh H."/>
        </authorList>
    </citation>
    <scope>NUCLEOTIDE SEQUENCE</scope>
    <source>
        <strain evidence="4">DUCC20226</strain>
    </source>
</reference>
<evidence type="ECO:0000256" key="3">
    <source>
        <dbReference type="SAM" id="MobiDB-lite"/>
    </source>
</evidence>
<dbReference type="Pfam" id="PF00545">
    <property type="entry name" value="Ribonuclease"/>
    <property type="match status" value="1"/>
</dbReference>
<proteinExistence type="predicted"/>
<dbReference type="Gene3D" id="3.10.450.30">
    <property type="entry name" value="Microbial ribonucleases"/>
    <property type="match status" value="1"/>
</dbReference>
<dbReference type="GO" id="GO:0003723">
    <property type="term" value="F:RNA binding"/>
    <property type="evidence" value="ECO:0007669"/>
    <property type="project" value="InterPro"/>
</dbReference>
<protein>
    <submittedName>
        <fullName evidence="4">Uncharacterized protein</fullName>
    </submittedName>
</protein>
<dbReference type="GO" id="GO:0016787">
    <property type="term" value="F:hydrolase activity"/>
    <property type="evidence" value="ECO:0007669"/>
    <property type="project" value="UniProtKB-KW"/>
</dbReference>